<evidence type="ECO:0000313" key="2">
    <source>
        <dbReference type="EMBL" id="KAJ4925750.1"/>
    </source>
</evidence>
<dbReference type="Proteomes" id="UP001219934">
    <property type="component" value="Unassembled WGS sequence"/>
</dbReference>
<sequence>MDPYITGLNGRETASHGLTHPQGPIKSYMTRLSSSVKLQVSSSQHFQPDKAHYLPSNHRHTLENKRRKVKVSERATFCSPPAELHFLWIRAAAPTIFISMLRVPTVIRQ</sequence>
<proteinExistence type="predicted"/>
<dbReference type="EMBL" id="JAPTMU010000021">
    <property type="protein sequence ID" value="KAJ4925750.1"/>
    <property type="molecule type" value="Genomic_DNA"/>
</dbReference>
<dbReference type="AlphaFoldDB" id="A0AAD6AJW5"/>
<gene>
    <name evidence="2" type="ORF">JOQ06_018470</name>
</gene>
<organism evidence="2 3">
    <name type="scientific">Pogonophryne albipinna</name>
    <dbReference type="NCBI Taxonomy" id="1090488"/>
    <lineage>
        <taxon>Eukaryota</taxon>
        <taxon>Metazoa</taxon>
        <taxon>Chordata</taxon>
        <taxon>Craniata</taxon>
        <taxon>Vertebrata</taxon>
        <taxon>Euteleostomi</taxon>
        <taxon>Actinopterygii</taxon>
        <taxon>Neopterygii</taxon>
        <taxon>Teleostei</taxon>
        <taxon>Neoteleostei</taxon>
        <taxon>Acanthomorphata</taxon>
        <taxon>Eupercaria</taxon>
        <taxon>Perciformes</taxon>
        <taxon>Notothenioidei</taxon>
        <taxon>Pogonophryne</taxon>
    </lineage>
</organism>
<name>A0AAD6AJW5_9TELE</name>
<protein>
    <submittedName>
        <fullName evidence="2">Uncharacterized protein</fullName>
    </submittedName>
</protein>
<feature type="non-terminal residue" evidence="2">
    <location>
        <position position="109"/>
    </location>
</feature>
<evidence type="ECO:0000256" key="1">
    <source>
        <dbReference type="SAM" id="MobiDB-lite"/>
    </source>
</evidence>
<evidence type="ECO:0000313" key="3">
    <source>
        <dbReference type="Proteomes" id="UP001219934"/>
    </source>
</evidence>
<accession>A0AAD6AJW5</accession>
<feature type="region of interest" description="Disordered" evidence="1">
    <location>
        <begin position="1"/>
        <end position="22"/>
    </location>
</feature>
<keyword evidence="3" id="KW-1185">Reference proteome</keyword>
<reference evidence="2" key="1">
    <citation type="submission" date="2022-11" db="EMBL/GenBank/DDBJ databases">
        <title>Chromosome-level genome of Pogonophryne albipinna.</title>
        <authorList>
            <person name="Jo E."/>
        </authorList>
    </citation>
    <scope>NUCLEOTIDE SEQUENCE</scope>
    <source>
        <strain evidence="2">SGF0006</strain>
        <tissue evidence="2">Muscle</tissue>
    </source>
</reference>
<comment type="caution">
    <text evidence="2">The sequence shown here is derived from an EMBL/GenBank/DDBJ whole genome shotgun (WGS) entry which is preliminary data.</text>
</comment>